<dbReference type="Pfam" id="PF10369">
    <property type="entry name" value="ALS_ss_C"/>
    <property type="match status" value="1"/>
</dbReference>
<organism evidence="2 3">
    <name type="scientific">Hibiscus sabdariffa</name>
    <name type="common">roselle</name>
    <dbReference type="NCBI Taxonomy" id="183260"/>
    <lineage>
        <taxon>Eukaryota</taxon>
        <taxon>Viridiplantae</taxon>
        <taxon>Streptophyta</taxon>
        <taxon>Embryophyta</taxon>
        <taxon>Tracheophyta</taxon>
        <taxon>Spermatophyta</taxon>
        <taxon>Magnoliopsida</taxon>
        <taxon>eudicotyledons</taxon>
        <taxon>Gunneridae</taxon>
        <taxon>Pentapetalae</taxon>
        <taxon>rosids</taxon>
        <taxon>malvids</taxon>
        <taxon>Malvales</taxon>
        <taxon>Malvaceae</taxon>
        <taxon>Malvoideae</taxon>
        <taxon>Hibiscus</taxon>
    </lineage>
</organism>
<evidence type="ECO:0000313" key="2">
    <source>
        <dbReference type="EMBL" id="KAK8534728.1"/>
    </source>
</evidence>
<name>A0ABR2DBR0_9ROSI</name>
<proteinExistence type="predicted"/>
<sequence>MFEPKKNEIEDNECIVKGKTQITDFTDYDDQLQVLNFVEGEEIQNDATTMQEFEEFNLGIVLILGQHKEFEGKKLVPSNKECSKLDKSEDERQKNEALNEKFEHPEKEWEGGVLRTLETLVALDFLVLGEGYNRQSLAVGHIEVEGLSRITTFVPELRLIKIVVNVAARRDVLDIANMFWAKVVDVSDHTVTLELTGDLDKMVALQRLLEPYGICERQATKD</sequence>
<dbReference type="InterPro" id="IPR045865">
    <property type="entry name" value="ACT-like_dom_sf"/>
</dbReference>
<dbReference type="InterPro" id="IPR019455">
    <property type="entry name" value="Acetolactate_synth_ssu_C"/>
</dbReference>
<reference evidence="2 3" key="1">
    <citation type="journal article" date="2024" name="G3 (Bethesda)">
        <title>Genome assembly of Hibiscus sabdariffa L. provides insights into metabolisms of medicinal natural products.</title>
        <authorList>
            <person name="Kim T."/>
        </authorList>
    </citation>
    <scope>NUCLEOTIDE SEQUENCE [LARGE SCALE GENOMIC DNA]</scope>
    <source>
        <strain evidence="2">TK-2024</strain>
        <tissue evidence="2">Old leaves</tissue>
    </source>
</reference>
<dbReference type="Gene3D" id="3.30.70.1150">
    <property type="entry name" value="ACT-like. Chain A, domain 2"/>
    <property type="match status" value="1"/>
</dbReference>
<dbReference type="SUPFAM" id="SSF55021">
    <property type="entry name" value="ACT-like"/>
    <property type="match status" value="1"/>
</dbReference>
<dbReference type="EMBL" id="JBBPBM010000031">
    <property type="protein sequence ID" value="KAK8534728.1"/>
    <property type="molecule type" value="Genomic_DNA"/>
</dbReference>
<feature type="domain" description="Acetolactate synthase small subunit C-terminal" evidence="1">
    <location>
        <begin position="156"/>
        <end position="216"/>
    </location>
</feature>
<dbReference type="PANTHER" id="PTHR30239:SF17">
    <property type="entry name" value="ACT DOMAIN-CONTAINING PROTEIN"/>
    <property type="match status" value="1"/>
</dbReference>
<evidence type="ECO:0000313" key="3">
    <source>
        <dbReference type="Proteomes" id="UP001472677"/>
    </source>
</evidence>
<accession>A0ABR2DBR0</accession>
<keyword evidence="3" id="KW-1185">Reference proteome</keyword>
<dbReference type="InterPro" id="IPR027271">
    <property type="entry name" value="Acetolactate_synth/TF_NikR_C"/>
</dbReference>
<gene>
    <name evidence="2" type="ORF">V6N12_057372</name>
</gene>
<dbReference type="PANTHER" id="PTHR30239">
    <property type="entry name" value="ACETOLACTATE SYNTHASE SMALL SUBUNIT"/>
    <property type="match status" value="1"/>
</dbReference>
<evidence type="ECO:0000259" key="1">
    <source>
        <dbReference type="Pfam" id="PF10369"/>
    </source>
</evidence>
<dbReference type="Proteomes" id="UP001472677">
    <property type="component" value="Unassembled WGS sequence"/>
</dbReference>
<comment type="caution">
    <text evidence="2">The sequence shown here is derived from an EMBL/GenBank/DDBJ whole genome shotgun (WGS) entry which is preliminary data.</text>
</comment>
<protein>
    <recommendedName>
        <fullName evidence="1">Acetolactate synthase small subunit C-terminal domain-containing protein</fullName>
    </recommendedName>
</protein>
<dbReference type="InterPro" id="IPR004789">
    <property type="entry name" value="Acetalactate_synth_ssu"/>
</dbReference>